<dbReference type="PANTHER" id="PTHR23357:SF1">
    <property type="entry name" value="RENALASE"/>
    <property type="match status" value="1"/>
</dbReference>
<reference evidence="1 2" key="1">
    <citation type="journal article" date="2017" name="PLoS Biol.">
        <title>The sea cucumber genome provides insights into morphological evolution and visceral regeneration.</title>
        <authorList>
            <person name="Zhang X."/>
            <person name="Sun L."/>
            <person name="Yuan J."/>
            <person name="Sun Y."/>
            <person name="Gao Y."/>
            <person name="Zhang L."/>
            <person name="Li S."/>
            <person name="Dai H."/>
            <person name="Hamel J.F."/>
            <person name="Liu C."/>
            <person name="Yu Y."/>
            <person name="Liu S."/>
            <person name="Lin W."/>
            <person name="Guo K."/>
            <person name="Jin S."/>
            <person name="Xu P."/>
            <person name="Storey K.B."/>
            <person name="Huan P."/>
            <person name="Zhang T."/>
            <person name="Zhou Y."/>
            <person name="Zhang J."/>
            <person name="Lin C."/>
            <person name="Li X."/>
            <person name="Xing L."/>
            <person name="Huo D."/>
            <person name="Sun M."/>
            <person name="Wang L."/>
            <person name="Mercier A."/>
            <person name="Li F."/>
            <person name="Yang H."/>
            <person name="Xiang J."/>
        </authorList>
    </citation>
    <scope>NUCLEOTIDE SEQUENCE [LARGE SCALE GENOMIC DNA]</scope>
    <source>
        <strain evidence="1">Shaxun</strain>
        <tissue evidence="1">Muscle</tissue>
    </source>
</reference>
<dbReference type="GO" id="GO:0016651">
    <property type="term" value="F:oxidoreductase activity, acting on NAD(P)H"/>
    <property type="evidence" value="ECO:0007669"/>
    <property type="project" value="InterPro"/>
</dbReference>
<dbReference type="SUPFAM" id="SSF51905">
    <property type="entry name" value="FAD/NAD(P)-binding domain"/>
    <property type="match status" value="1"/>
</dbReference>
<dbReference type="Gene3D" id="3.50.50.60">
    <property type="entry name" value="FAD/NAD(P)-binding domain"/>
    <property type="match status" value="1"/>
</dbReference>
<dbReference type="InterPro" id="IPR040174">
    <property type="entry name" value="RNLS"/>
</dbReference>
<evidence type="ECO:0000313" key="1">
    <source>
        <dbReference type="EMBL" id="PIK40343.1"/>
    </source>
</evidence>
<keyword evidence="2" id="KW-1185">Reference proteome</keyword>
<dbReference type="GO" id="GO:0005576">
    <property type="term" value="C:extracellular region"/>
    <property type="evidence" value="ECO:0007669"/>
    <property type="project" value="TreeGrafter"/>
</dbReference>
<proteinExistence type="predicted"/>
<accession>A0A2G8JX81</accession>
<name>A0A2G8JX81_STIJA</name>
<dbReference type="Gene3D" id="3.90.660.10">
    <property type="match status" value="1"/>
</dbReference>
<dbReference type="EMBL" id="MRZV01001133">
    <property type="protein sequence ID" value="PIK40343.1"/>
    <property type="molecule type" value="Genomic_DNA"/>
</dbReference>
<gene>
    <name evidence="1" type="ORF">BSL78_22811</name>
</gene>
<dbReference type="OrthoDB" id="2161133at2759"/>
<sequence>MVPRVLVTGAGPTGAICAHILRKELQDKVHIDVWDKSNGTGGRMSTSRDPENSECTADLGAQYLTVTPDYAQDHESYYAELISVGLTQELSGGIEGIKSSRYPANTKHYVTPQGISSIVKHFLMKSDSNVLFNHSLTSIELQGQGSDAKLHTKHDEDGIESIHPAPPYYDAVILTIPTPQVIKIQGLVAETLKEKPSVKEKLEKVNYSSRYALALFFPPGVTPDVPWNARYEQEDECIRWISIDNKKRQNEEACSAVVVHTSVPFGIKHLEADKQLVEQIIKQHLDNLMPNLPSPVRSKCQRWRYSQVSTPYEGSPGTLVLAEGPSYILLVAGDGMSHSNFDGCIASAEATCKKLIHHWKTNSQL</sequence>
<dbReference type="Proteomes" id="UP000230750">
    <property type="component" value="Unassembled WGS sequence"/>
</dbReference>
<dbReference type="PRINTS" id="PR00419">
    <property type="entry name" value="ADXRDTASE"/>
</dbReference>
<dbReference type="PANTHER" id="PTHR23357">
    <property type="entry name" value="RENALASE"/>
    <property type="match status" value="1"/>
</dbReference>
<dbReference type="AlphaFoldDB" id="A0A2G8JX81"/>
<dbReference type="STRING" id="307972.A0A2G8JX81"/>
<dbReference type="InterPro" id="IPR036188">
    <property type="entry name" value="FAD/NAD-bd_sf"/>
</dbReference>
<protein>
    <submittedName>
        <fullName evidence="1">Putative renalase isoform X1</fullName>
    </submittedName>
</protein>
<comment type="caution">
    <text evidence="1">The sequence shown here is derived from an EMBL/GenBank/DDBJ whole genome shotgun (WGS) entry which is preliminary data.</text>
</comment>
<dbReference type="Pfam" id="PF13450">
    <property type="entry name" value="NAD_binding_8"/>
    <property type="match status" value="1"/>
</dbReference>
<organism evidence="1 2">
    <name type="scientific">Stichopus japonicus</name>
    <name type="common">Sea cucumber</name>
    <dbReference type="NCBI Taxonomy" id="307972"/>
    <lineage>
        <taxon>Eukaryota</taxon>
        <taxon>Metazoa</taxon>
        <taxon>Echinodermata</taxon>
        <taxon>Eleutherozoa</taxon>
        <taxon>Echinozoa</taxon>
        <taxon>Holothuroidea</taxon>
        <taxon>Aspidochirotacea</taxon>
        <taxon>Aspidochirotida</taxon>
        <taxon>Stichopodidae</taxon>
        <taxon>Apostichopus</taxon>
    </lineage>
</organism>
<evidence type="ECO:0000313" key="2">
    <source>
        <dbReference type="Proteomes" id="UP000230750"/>
    </source>
</evidence>